<gene>
    <name evidence="3" type="ORF">ACFQ4M_04650</name>
</gene>
<sequence>MEIIKQKPAGLGPPRLPDFRNLGVILRVLVLVSLFVVLTVGVRVDEPAELPAALVLMAGQVALPLLLTVLLLYGVAPALLRAGARRAWFAVVGLAVAAALAGVALVGGDVVAEGARSAVWAALAAMLCLLYLDYVRCRYTPALAEARLLALTARIRPHFFFNSLNGVLGVIRTDPRRAERALEELADLFRALMQDNREQVPLRDELALCERYIDLERLRLGERLHVRWELGEGEGGREALLEARVPPLLLQPLLENAVYHGIEPAAQAGEVVVRLARHGKELRLEVDNPVCDAGGHHAGNRMALDNIRERLMLFYDLEAGLEINDDGRRYRVRIRLPYRTGGALGAWNDEA</sequence>
<keyword evidence="3" id="KW-0418">Kinase</keyword>
<keyword evidence="1" id="KW-0472">Membrane</keyword>
<name>A0ABW3WD50_9RHOO</name>
<accession>A0ABW3WD50</accession>
<keyword evidence="1" id="KW-0812">Transmembrane</keyword>
<feature type="transmembrane region" description="Helical" evidence="1">
    <location>
        <begin position="118"/>
        <end position="135"/>
    </location>
</feature>
<evidence type="ECO:0000313" key="4">
    <source>
        <dbReference type="Proteomes" id="UP001597158"/>
    </source>
</evidence>
<dbReference type="PANTHER" id="PTHR34220:SF7">
    <property type="entry name" value="SENSOR HISTIDINE KINASE YPDA"/>
    <property type="match status" value="1"/>
</dbReference>
<dbReference type="InterPro" id="IPR050640">
    <property type="entry name" value="Bact_2-comp_sensor_kinase"/>
</dbReference>
<keyword evidence="4" id="KW-1185">Reference proteome</keyword>
<reference evidence="4" key="1">
    <citation type="journal article" date="2019" name="Int. J. Syst. Evol. Microbiol.">
        <title>The Global Catalogue of Microorganisms (GCM) 10K type strain sequencing project: providing services to taxonomists for standard genome sequencing and annotation.</title>
        <authorList>
            <consortium name="The Broad Institute Genomics Platform"/>
            <consortium name="The Broad Institute Genome Sequencing Center for Infectious Disease"/>
            <person name="Wu L."/>
            <person name="Ma J."/>
        </authorList>
    </citation>
    <scope>NUCLEOTIDE SEQUENCE [LARGE SCALE GENOMIC DNA]</scope>
    <source>
        <strain evidence="4">CCUG 48884</strain>
    </source>
</reference>
<dbReference type="EC" id="2.7.13.3" evidence="3"/>
<feature type="transmembrane region" description="Helical" evidence="1">
    <location>
        <begin position="50"/>
        <end position="75"/>
    </location>
</feature>
<dbReference type="InterPro" id="IPR036890">
    <property type="entry name" value="HATPase_C_sf"/>
</dbReference>
<evidence type="ECO:0000313" key="3">
    <source>
        <dbReference type="EMBL" id="MFD1262863.1"/>
    </source>
</evidence>
<protein>
    <submittedName>
        <fullName evidence="3">Sensor histidine kinase</fullName>
        <ecNumber evidence="3">2.7.13.3</ecNumber>
    </submittedName>
</protein>
<comment type="caution">
    <text evidence="3">The sequence shown here is derived from an EMBL/GenBank/DDBJ whole genome shotgun (WGS) entry which is preliminary data.</text>
</comment>
<dbReference type="EMBL" id="JBHTMC010000009">
    <property type="protein sequence ID" value="MFD1262863.1"/>
    <property type="molecule type" value="Genomic_DNA"/>
</dbReference>
<dbReference type="PANTHER" id="PTHR34220">
    <property type="entry name" value="SENSOR HISTIDINE KINASE YPDA"/>
    <property type="match status" value="1"/>
</dbReference>
<feature type="transmembrane region" description="Helical" evidence="1">
    <location>
        <begin position="87"/>
        <end position="106"/>
    </location>
</feature>
<dbReference type="RefSeq" id="WP_002943330.1">
    <property type="nucleotide sequence ID" value="NZ_JARQZE010000025.1"/>
</dbReference>
<feature type="domain" description="Signal transduction histidine kinase internal region" evidence="2">
    <location>
        <begin position="146"/>
        <end position="224"/>
    </location>
</feature>
<proteinExistence type="predicted"/>
<dbReference type="Pfam" id="PF06580">
    <property type="entry name" value="His_kinase"/>
    <property type="match status" value="1"/>
</dbReference>
<dbReference type="GO" id="GO:0004673">
    <property type="term" value="F:protein histidine kinase activity"/>
    <property type="evidence" value="ECO:0007669"/>
    <property type="project" value="UniProtKB-EC"/>
</dbReference>
<evidence type="ECO:0000259" key="2">
    <source>
        <dbReference type="Pfam" id="PF06580"/>
    </source>
</evidence>
<keyword evidence="1" id="KW-1133">Transmembrane helix</keyword>
<dbReference type="InterPro" id="IPR010559">
    <property type="entry name" value="Sig_transdc_His_kin_internal"/>
</dbReference>
<dbReference type="Gene3D" id="3.30.565.10">
    <property type="entry name" value="Histidine kinase-like ATPase, C-terminal domain"/>
    <property type="match status" value="1"/>
</dbReference>
<organism evidence="3 4">
    <name type="scientific">Thauera mechernichensis</name>
    <dbReference type="NCBI Taxonomy" id="82788"/>
    <lineage>
        <taxon>Bacteria</taxon>
        <taxon>Pseudomonadati</taxon>
        <taxon>Pseudomonadota</taxon>
        <taxon>Betaproteobacteria</taxon>
        <taxon>Rhodocyclales</taxon>
        <taxon>Zoogloeaceae</taxon>
        <taxon>Thauera</taxon>
    </lineage>
</organism>
<keyword evidence="3" id="KW-0808">Transferase</keyword>
<dbReference type="Proteomes" id="UP001597158">
    <property type="component" value="Unassembled WGS sequence"/>
</dbReference>
<feature type="transmembrane region" description="Helical" evidence="1">
    <location>
        <begin position="21"/>
        <end position="44"/>
    </location>
</feature>
<evidence type="ECO:0000256" key="1">
    <source>
        <dbReference type="SAM" id="Phobius"/>
    </source>
</evidence>